<sequence>MSALGPIIAVIFIVLVAILLIKKFYPHAVLLFAGLAMLVVSYYLDYPVPVLTEPTGFFGFDLFRYISGSFAKTNAGVGLMIMAIGGFVAYIDKIGASKSLVYIALKPLSLFKKRPYIAASLVIPIGQILFVCIPSAAGLGLLLMASVFPILINLGVSRLSAVSVITACTAFGIGPASAITASATTIIDQDAISFFLQDQIPLVIPLSISMMVTYYFVNRYFDKKDQKEGKPLEKVEKLELTAPLYYAIIPVLPLVLLIVFSEIFSFFETAIVLDTTTAMFISLFVALVFELLRKRNFREVLVSLKEFWNGMGNIFKTVVTLIIAADIFSKGLISLGFIDGLMSLSQHLGLGGVGIGIVLSVMIFLASMLMGSGNASFFSFGPLVPNIAQQLGVKSSSIILPMQLSASMGRTVSPVAGVLIAAAELAKVSTFSIVKRNLIPLGVALIIMLIYHFI</sequence>
<accession>A0AC61Y6N8</accession>
<keyword evidence="2" id="KW-1185">Reference proteome</keyword>
<evidence type="ECO:0000313" key="1">
    <source>
        <dbReference type="EMBL" id="VVU99014.1"/>
    </source>
</evidence>
<comment type="caution">
    <text evidence="1">The sequence shown here is derived from an EMBL/GenBank/DDBJ whole genome shotgun (WGS) entry which is preliminary data.</text>
</comment>
<reference evidence="1" key="1">
    <citation type="submission" date="2019-09" db="EMBL/GenBank/DDBJ databases">
        <authorList>
            <person name="Rodrigo-Torres L."/>
            <person name="Arahal R. D."/>
            <person name="Lucena T."/>
        </authorList>
    </citation>
    <scope>NUCLEOTIDE SEQUENCE</scope>
    <source>
        <strain evidence="1">ISS653</strain>
    </source>
</reference>
<organism evidence="1 2">
    <name type="scientific">Mesonia oceanica</name>
    <dbReference type="NCBI Taxonomy" id="2687242"/>
    <lineage>
        <taxon>Bacteria</taxon>
        <taxon>Pseudomonadati</taxon>
        <taxon>Bacteroidota</taxon>
        <taxon>Flavobacteriia</taxon>
        <taxon>Flavobacteriales</taxon>
        <taxon>Flavobacteriaceae</taxon>
        <taxon>Mesonia</taxon>
    </lineage>
</organism>
<name>A0AC61Y6N8_9FLAO</name>
<evidence type="ECO:0000313" key="2">
    <source>
        <dbReference type="Proteomes" id="UP000356253"/>
    </source>
</evidence>
<protein>
    <submittedName>
        <fullName evidence="1">Cryptic C4-dicarboxylate transporter DcuD</fullName>
    </submittedName>
</protein>
<dbReference type="Proteomes" id="UP000356253">
    <property type="component" value="Unassembled WGS sequence"/>
</dbReference>
<proteinExistence type="predicted"/>
<dbReference type="EMBL" id="CABVMM010000001">
    <property type="protein sequence ID" value="VVU99014.1"/>
    <property type="molecule type" value="Genomic_DNA"/>
</dbReference>
<gene>
    <name evidence="1" type="primary">dcuD</name>
    <name evidence="1" type="ORF">FVB9532_00264</name>
</gene>